<evidence type="ECO:0000256" key="3">
    <source>
        <dbReference type="ARBA" id="ARBA00022737"/>
    </source>
</evidence>
<accession>A0A9Q3X7P8</accession>
<dbReference type="Gene3D" id="2.150.10.10">
    <property type="entry name" value="Serralysin-like metalloprotease, C-terminal"/>
    <property type="match status" value="1"/>
</dbReference>
<proteinExistence type="predicted"/>
<dbReference type="GO" id="GO:0005615">
    <property type="term" value="C:extracellular space"/>
    <property type="evidence" value="ECO:0007669"/>
    <property type="project" value="InterPro"/>
</dbReference>
<evidence type="ECO:0000313" key="7">
    <source>
        <dbReference type="Proteomes" id="UP000814207"/>
    </source>
</evidence>
<dbReference type="GO" id="GO:0005509">
    <property type="term" value="F:calcium ion binding"/>
    <property type="evidence" value="ECO:0007669"/>
    <property type="project" value="InterPro"/>
</dbReference>
<evidence type="ECO:0000313" key="6">
    <source>
        <dbReference type="EMBL" id="MCF5064443.1"/>
    </source>
</evidence>
<keyword evidence="3" id="KW-0677">Repeat</keyword>
<evidence type="ECO:0000256" key="2">
    <source>
        <dbReference type="ARBA" id="ARBA00022525"/>
    </source>
</evidence>
<evidence type="ECO:0000259" key="5">
    <source>
        <dbReference type="Pfam" id="PF08548"/>
    </source>
</evidence>
<feature type="domain" description="Peptidase M10 serralysin C-terminal" evidence="5">
    <location>
        <begin position="244"/>
        <end position="334"/>
    </location>
</feature>
<protein>
    <recommendedName>
        <fullName evidence="5">Peptidase M10 serralysin C-terminal domain-containing protein</fullName>
    </recommendedName>
</protein>
<dbReference type="Pfam" id="PF08548">
    <property type="entry name" value="Peptidase_M10_C"/>
    <property type="match status" value="1"/>
</dbReference>
<evidence type="ECO:0000256" key="1">
    <source>
        <dbReference type="ARBA" id="ARBA00004613"/>
    </source>
</evidence>
<name>A0A9Q3X7P8_PSESX</name>
<feature type="region of interest" description="Disordered" evidence="4">
    <location>
        <begin position="1"/>
        <end position="28"/>
    </location>
</feature>
<dbReference type="InterPro" id="IPR013858">
    <property type="entry name" value="Peptidase_M10B_C"/>
</dbReference>
<comment type="caution">
    <text evidence="6">The sequence shown here is derived from an EMBL/GenBank/DDBJ whole genome shotgun (WGS) entry which is preliminary data.</text>
</comment>
<keyword evidence="2" id="KW-0964">Secreted</keyword>
<dbReference type="Proteomes" id="UP000814207">
    <property type="component" value="Unassembled WGS sequence"/>
</dbReference>
<dbReference type="EMBL" id="WKEU01000069">
    <property type="protein sequence ID" value="MCF5064443.1"/>
    <property type="molecule type" value="Genomic_DNA"/>
</dbReference>
<dbReference type="InterPro" id="IPR011049">
    <property type="entry name" value="Serralysin-like_metalloprot_C"/>
</dbReference>
<gene>
    <name evidence="6" type="ORF">GIW73_16025</name>
</gene>
<evidence type="ECO:0000256" key="4">
    <source>
        <dbReference type="SAM" id="MobiDB-lite"/>
    </source>
</evidence>
<reference evidence="6" key="1">
    <citation type="submission" date="2019-11" db="EMBL/GenBank/DDBJ databases">
        <title>Epiphytic Pseudomonas syringae from cherry orchards.</title>
        <authorList>
            <person name="Hulin M.T."/>
        </authorList>
    </citation>
    <scope>NUCLEOTIDE SEQUENCE</scope>
    <source>
        <strain evidence="6">PA-6-9A</strain>
    </source>
</reference>
<organism evidence="6 7">
    <name type="scientific">Pseudomonas syringae</name>
    <dbReference type="NCBI Taxonomy" id="317"/>
    <lineage>
        <taxon>Bacteria</taxon>
        <taxon>Pseudomonadati</taxon>
        <taxon>Pseudomonadota</taxon>
        <taxon>Gammaproteobacteria</taxon>
        <taxon>Pseudomonadales</taxon>
        <taxon>Pseudomonadaceae</taxon>
        <taxon>Pseudomonas</taxon>
    </lineage>
</organism>
<dbReference type="AlphaFoldDB" id="A0A9Q3X7P8"/>
<comment type="subcellular location">
    <subcellularLocation>
        <location evidence="1">Secreted</location>
    </subcellularLocation>
</comment>
<sequence>MSTIHLPSRLHSETPLSRPHAPPALHSSADTHAAALQALLESGPNSARAPKLPDNPAPLPAQRAAMEREINALGAQLGRKMVEGMLRNPDTAESQAYFNKIDTLLTPDTLKGVLNGPNPKACTKALTLIETQLNKNAINSALTPIETEQVEAYRNYIDSAMFNLKASLMSAPPESRFEMVRAFSRREHAPLTNIQHYINTLKDKSEHLCDIATQVREAIGALQFAHPEEWRKDDYREPAGGLHARTYSFAHMNESTLEHPSEIRNFVTGRDKLDLSGIGRQLNKPLQCVNRLSGHSGEIQLHYSRAKNTSVVSVSANRGQTAFVVKVFGQVKERDLSV</sequence>